<protein>
    <submittedName>
        <fullName evidence="4">Urease accessory protein UreF</fullName>
    </submittedName>
</protein>
<keyword evidence="2" id="KW-0143">Chaperone</keyword>
<evidence type="ECO:0000313" key="4">
    <source>
        <dbReference type="EMBL" id="OIQ90276.1"/>
    </source>
</evidence>
<evidence type="ECO:0000256" key="2">
    <source>
        <dbReference type="ARBA" id="ARBA00023186"/>
    </source>
</evidence>
<dbReference type="Pfam" id="PF01730">
    <property type="entry name" value="UreF"/>
    <property type="match status" value="1"/>
</dbReference>
<sequence>MSMDMTTRIEGGAVTAQDPHPNPPHAWGGSEDSSPPHRESREDNPHACAAPFSPPPQGGGGREGEPRAPHCTAPTNAHEPAALLAAMWLASPALPVGGFSYSEGLEAAVDAGMVADEAQALAWLRGQLQLTLARSELPVACAAHAAWQAGDAAALQTIQTWVLSTRETAELRQQTLQMGRSMLEWLRNLQPAHPGLALAAQLPPAPAWPLAFALGALALGLDAEHTAHALAFSWLDNQVHAAVRTVPLGQSAGQRLLAALTPDIPAAVAQARNLQVRMDDWQSFAPMLAILSARHETQYSRLFRS</sequence>
<gene>
    <name evidence="4" type="primary">ureF_3</name>
    <name evidence="4" type="ORF">GALL_278490</name>
</gene>
<dbReference type="PANTHER" id="PTHR33620">
    <property type="entry name" value="UREASE ACCESSORY PROTEIN F"/>
    <property type="match status" value="1"/>
</dbReference>
<evidence type="ECO:0000256" key="3">
    <source>
        <dbReference type="SAM" id="MobiDB-lite"/>
    </source>
</evidence>
<evidence type="ECO:0000256" key="1">
    <source>
        <dbReference type="ARBA" id="ARBA00022988"/>
    </source>
</evidence>
<proteinExistence type="inferred from homology"/>
<dbReference type="HAMAP" id="MF_01385">
    <property type="entry name" value="UreF"/>
    <property type="match status" value="1"/>
</dbReference>
<dbReference type="InterPro" id="IPR002639">
    <property type="entry name" value="UreF"/>
</dbReference>
<dbReference type="InterPro" id="IPR038277">
    <property type="entry name" value="UreF_sf"/>
</dbReference>
<dbReference type="EMBL" id="MLJW01000298">
    <property type="protein sequence ID" value="OIQ90276.1"/>
    <property type="molecule type" value="Genomic_DNA"/>
</dbReference>
<feature type="region of interest" description="Disordered" evidence="3">
    <location>
        <begin position="1"/>
        <end position="75"/>
    </location>
</feature>
<feature type="compositionally biased region" description="Basic and acidic residues" evidence="3">
    <location>
        <begin position="34"/>
        <end position="45"/>
    </location>
</feature>
<keyword evidence="1" id="KW-0996">Nickel insertion</keyword>
<dbReference type="PANTHER" id="PTHR33620:SF1">
    <property type="entry name" value="UREASE ACCESSORY PROTEIN F"/>
    <property type="match status" value="1"/>
</dbReference>
<dbReference type="Gene3D" id="1.10.4190.10">
    <property type="entry name" value="Urease accessory protein UreF"/>
    <property type="match status" value="1"/>
</dbReference>
<dbReference type="AlphaFoldDB" id="A0A1J5RDT0"/>
<comment type="caution">
    <text evidence="4">The sequence shown here is derived from an EMBL/GenBank/DDBJ whole genome shotgun (WGS) entry which is preliminary data.</text>
</comment>
<accession>A0A1J5RDT0</accession>
<name>A0A1J5RDT0_9ZZZZ</name>
<organism evidence="4">
    <name type="scientific">mine drainage metagenome</name>
    <dbReference type="NCBI Taxonomy" id="410659"/>
    <lineage>
        <taxon>unclassified sequences</taxon>
        <taxon>metagenomes</taxon>
        <taxon>ecological metagenomes</taxon>
    </lineage>
</organism>
<reference evidence="4" key="1">
    <citation type="submission" date="2016-10" db="EMBL/GenBank/DDBJ databases">
        <title>Sequence of Gallionella enrichment culture.</title>
        <authorList>
            <person name="Poehlein A."/>
            <person name="Muehling M."/>
            <person name="Daniel R."/>
        </authorList>
    </citation>
    <scope>NUCLEOTIDE SEQUENCE</scope>
</reference>
<dbReference type="GO" id="GO:0016151">
    <property type="term" value="F:nickel cation binding"/>
    <property type="evidence" value="ECO:0007669"/>
    <property type="project" value="InterPro"/>
</dbReference>